<dbReference type="Pfam" id="PF04932">
    <property type="entry name" value="Wzy_C"/>
    <property type="match status" value="1"/>
</dbReference>
<feature type="transmembrane region" description="Helical" evidence="5">
    <location>
        <begin position="77"/>
        <end position="96"/>
    </location>
</feature>
<organism evidence="7 8">
    <name type="scientific">Flagellimonas marinaquae</name>
    <dbReference type="NCBI Taxonomy" id="254955"/>
    <lineage>
        <taxon>Bacteria</taxon>
        <taxon>Pseudomonadati</taxon>
        <taxon>Bacteroidota</taxon>
        <taxon>Flavobacteriia</taxon>
        <taxon>Flavobacteriales</taxon>
        <taxon>Flavobacteriaceae</taxon>
        <taxon>Flagellimonas</taxon>
    </lineage>
</organism>
<accession>A0AA48KN49</accession>
<dbReference type="PANTHER" id="PTHR37422:SF13">
    <property type="entry name" value="LIPOPOLYSACCHARIDE BIOSYNTHESIS PROTEIN PA4999-RELATED"/>
    <property type="match status" value="1"/>
</dbReference>
<feature type="transmembrane region" description="Helical" evidence="5">
    <location>
        <begin position="284"/>
        <end position="308"/>
    </location>
</feature>
<dbReference type="AlphaFoldDB" id="A0AA48KN49"/>
<feature type="transmembrane region" description="Helical" evidence="5">
    <location>
        <begin position="197"/>
        <end position="219"/>
    </location>
</feature>
<proteinExistence type="predicted"/>
<name>A0AA48KN49_9FLAO</name>
<feature type="transmembrane region" description="Helical" evidence="5">
    <location>
        <begin position="165"/>
        <end position="185"/>
    </location>
</feature>
<feature type="transmembrane region" description="Helical" evidence="5">
    <location>
        <begin position="53"/>
        <end position="71"/>
    </location>
</feature>
<feature type="domain" description="O-antigen ligase-related" evidence="6">
    <location>
        <begin position="164"/>
        <end position="299"/>
    </location>
</feature>
<feature type="transmembrane region" description="Helical" evidence="5">
    <location>
        <begin position="320"/>
        <end position="343"/>
    </location>
</feature>
<feature type="transmembrane region" description="Helical" evidence="5">
    <location>
        <begin position="103"/>
        <end position="121"/>
    </location>
</feature>
<keyword evidence="2 5" id="KW-0812">Transmembrane</keyword>
<dbReference type="EMBL" id="AP027268">
    <property type="protein sequence ID" value="BDW93814.1"/>
    <property type="molecule type" value="Genomic_DNA"/>
</dbReference>
<evidence type="ECO:0000256" key="3">
    <source>
        <dbReference type="ARBA" id="ARBA00022989"/>
    </source>
</evidence>
<evidence type="ECO:0000256" key="4">
    <source>
        <dbReference type="ARBA" id="ARBA00023136"/>
    </source>
</evidence>
<keyword evidence="4 5" id="KW-0472">Membrane</keyword>
<keyword evidence="8" id="KW-1185">Reference proteome</keyword>
<evidence type="ECO:0000313" key="7">
    <source>
        <dbReference type="EMBL" id="BDW93814.1"/>
    </source>
</evidence>
<dbReference type="GO" id="GO:0016020">
    <property type="term" value="C:membrane"/>
    <property type="evidence" value="ECO:0007669"/>
    <property type="project" value="UniProtKB-SubCell"/>
</dbReference>
<feature type="transmembrane region" description="Helical" evidence="5">
    <location>
        <begin position="28"/>
        <end position="46"/>
    </location>
</feature>
<keyword evidence="3 5" id="KW-1133">Transmembrane helix</keyword>
<protein>
    <recommendedName>
        <fullName evidence="6">O-antigen ligase-related domain-containing protein</fullName>
    </recommendedName>
</protein>
<dbReference type="InterPro" id="IPR051533">
    <property type="entry name" value="WaaL-like"/>
</dbReference>
<comment type="subcellular location">
    <subcellularLocation>
        <location evidence="1">Membrane</location>
        <topology evidence="1">Multi-pass membrane protein</topology>
    </subcellularLocation>
</comment>
<gene>
    <name evidence="7" type="ORF">MACH07_26460</name>
</gene>
<evidence type="ECO:0000259" key="6">
    <source>
        <dbReference type="Pfam" id="PF04932"/>
    </source>
</evidence>
<evidence type="ECO:0000313" key="8">
    <source>
        <dbReference type="Proteomes" id="UP001330184"/>
    </source>
</evidence>
<reference evidence="7 8" key="1">
    <citation type="submission" date="2023-01" db="EMBL/GenBank/DDBJ databases">
        <title>Complete genome sequence of Muricauda aquimarina strain IFOP_LL357.</title>
        <authorList>
            <person name="Gajardo G."/>
            <person name="Ueki S."/>
            <person name="Maruyama F."/>
        </authorList>
    </citation>
    <scope>NUCLEOTIDE SEQUENCE [LARGE SCALE GENOMIC DNA]</scope>
    <source>
        <strain evidence="7 8">IFOP_LL357</strain>
    </source>
</reference>
<evidence type="ECO:0000256" key="1">
    <source>
        <dbReference type="ARBA" id="ARBA00004141"/>
    </source>
</evidence>
<dbReference type="Proteomes" id="UP001330184">
    <property type="component" value="Chromosome"/>
</dbReference>
<dbReference type="InterPro" id="IPR007016">
    <property type="entry name" value="O-antigen_ligase-rel_domated"/>
</dbReference>
<dbReference type="RefSeq" id="WP_338194677.1">
    <property type="nucleotide sequence ID" value="NZ_AP027268.1"/>
</dbReference>
<feature type="transmembrane region" description="Helical" evidence="5">
    <location>
        <begin position="133"/>
        <end position="153"/>
    </location>
</feature>
<sequence>MKILKYSILALILLNLPAATLKFGGGGVGSLLSYFSLVLMLLYFILSKKGKANVWMIVIGLSYYLISAFQYTGDFRFFVTLFLKFFIVAICGYEVIKDTSKKELFYFLIIGALSILMHTLFFTSDYGRYSGFYINPNVGGFICITGYGLSYGLKNKKMKLIGQFLFTLMGLLTFSRTFIALWLLINLLSIFINIKNIKIFVLGAVILSTLFIIDEFIGLNNPRFQQLKALVTNEQVDRNQISEDSRTETWARFYDYILEKPIVGNGYGAFQGGGVHRLGSHNTYLLVIGESGIVPFLIFTCLFLYLLIKGIALFSVAPNILMQAIGISVFLLANHNFFNFYYITFLTMWLQYQVILNEKKIHQPEKNLQPT</sequence>
<evidence type="ECO:0000256" key="5">
    <source>
        <dbReference type="SAM" id="Phobius"/>
    </source>
</evidence>
<evidence type="ECO:0000256" key="2">
    <source>
        <dbReference type="ARBA" id="ARBA00022692"/>
    </source>
</evidence>
<dbReference type="PANTHER" id="PTHR37422">
    <property type="entry name" value="TEICHURONIC ACID BIOSYNTHESIS PROTEIN TUAE"/>
    <property type="match status" value="1"/>
</dbReference>